<sequence length="316" mass="35981">MGIHEEMEHHRPGFIMCSVPEISIKGKEVQARAVLLNTQLKKLCVDLGKQVGEWQISWQSIRGLFLGPGRRPRGRESRRNGRQKREPAKEEAVYNPQPAGLTREVPPPPATPPAREPPWSNQGVLNYLESNAVNPPQTLEMSDGQMHRIACGNEPPQPVFQPPQPYQPSYWPFPHSSPNAGADLFHVVGNLRPGNLVLGDFNGHISELDGYTDANGSLLMQLAERLQLDIANLDPRREGNQQRREAGTYEEYVVTLRSIIRWHMTRSKNPARHSRKQWWDNEVAQAWQARREANRAHRRAVKAEDPELEGPPMQRR</sequence>
<dbReference type="EMBL" id="JABSTV010001245">
    <property type="protein sequence ID" value="KAH7982429.1"/>
    <property type="molecule type" value="Genomic_DNA"/>
</dbReference>
<evidence type="ECO:0000256" key="1">
    <source>
        <dbReference type="SAM" id="MobiDB-lite"/>
    </source>
</evidence>
<comment type="caution">
    <text evidence="2">The sequence shown here is derived from an EMBL/GenBank/DDBJ whole genome shotgun (WGS) entry which is preliminary data.</text>
</comment>
<reference evidence="2" key="1">
    <citation type="journal article" date="2020" name="Cell">
        <title>Large-Scale Comparative Analyses of Tick Genomes Elucidate Their Genetic Diversity and Vector Capacities.</title>
        <authorList>
            <consortium name="Tick Genome and Microbiome Consortium (TIGMIC)"/>
            <person name="Jia N."/>
            <person name="Wang J."/>
            <person name="Shi W."/>
            <person name="Du L."/>
            <person name="Sun Y."/>
            <person name="Zhan W."/>
            <person name="Jiang J.F."/>
            <person name="Wang Q."/>
            <person name="Zhang B."/>
            <person name="Ji P."/>
            <person name="Bell-Sakyi L."/>
            <person name="Cui X.M."/>
            <person name="Yuan T.T."/>
            <person name="Jiang B.G."/>
            <person name="Yang W.F."/>
            <person name="Lam T.T."/>
            <person name="Chang Q.C."/>
            <person name="Ding S.J."/>
            <person name="Wang X.J."/>
            <person name="Zhu J.G."/>
            <person name="Ruan X.D."/>
            <person name="Zhao L."/>
            <person name="Wei J.T."/>
            <person name="Ye R.Z."/>
            <person name="Que T.C."/>
            <person name="Du C.H."/>
            <person name="Zhou Y.H."/>
            <person name="Cheng J.X."/>
            <person name="Dai P.F."/>
            <person name="Guo W.B."/>
            <person name="Han X.H."/>
            <person name="Huang E.J."/>
            <person name="Li L.F."/>
            <person name="Wei W."/>
            <person name="Gao Y.C."/>
            <person name="Liu J.Z."/>
            <person name="Shao H.Z."/>
            <person name="Wang X."/>
            <person name="Wang C.C."/>
            <person name="Yang T.C."/>
            <person name="Huo Q.B."/>
            <person name="Li W."/>
            <person name="Chen H.Y."/>
            <person name="Chen S.E."/>
            <person name="Zhou L.G."/>
            <person name="Ni X.B."/>
            <person name="Tian J.H."/>
            <person name="Sheng Y."/>
            <person name="Liu T."/>
            <person name="Pan Y.S."/>
            <person name="Xia L.Y."/>
            <person name="Li J."/>
            <person name="Zhao F."/>
            <person name="Cao W.C."/>
        </authorList>
    </citation>
    <scope>NUCLEOTIDE SEQUENCE</scope>
    <source>
        <strain evidence="2">Rsan-2018</strain>
    </source>
</reference>
<organism evidence="2 3">
    <name type="scientific">Rhipicephalus sanguineus</name>
    <name type="common">Brown dog tick</name>
    <name type="synonym">Ixodes sanguineus</name>
    <dbReference type="NCBI Taxonomy" id="34632"/>
    <lineage>
        <taxon>Eukaryota</taxon>
        <taxon>Metazoa</taxon>
        <taxon>Ecdysozoa</taxon>
        <taxon>Arthropoda</taxon>
        <taxon>Chelicerata</taxon>
        <taxon>Arachnida</taxon>
        <taxon>Acari</taxon>
        <taxon>Parasitiformes</taxon>
        <taxon>Ixodida</taxon>
        <taxon>Ixodoidea</taxon>
        <taxon>Ixodidae</taxon>
        <taxon>Rhipicephalinae</taxon>
        <taxon>Rhipicephalus</taxon>
        <taxon>Rhipicephalus</taxon>
    </lineage>
</organism>
<feature type="compositionally biased region" description="Basic and acidic residues" evidence="1">
    <location>
        <begin position="74"/>
        <end position="92"/>
    </location>
</feature>
<reference evidence="2" key="2">
    <citation type="submission" date="2021-09" db="EMBL/GenBank/DDBJ databases">
        <authorList>
            <person name="Jia N."/>
            <person name="Wang J."/>
            <person name="Shi W."/>
            <person name="Du L."/>
            <person name="Sun Y."/>
            <person name="Zhan W."/>
            <person name="Jiang J."/>
            <person name="Wang Q."/>
            <person name="Zhang B."/>
            <person name="Ji P."/>
            <person name="Sakyi L.B."/>
            <person name="Cui X."/>
            <person name="Yuan T."/>
            <person name="Jiang B."/>
            <person name="Yang W."/>
            <person name="Lam T.T.-Y."/>
            <person name="Chang Q."/>
            <person name="Ding S."/>
            <person name="Wang X."/>
            <person name="Zhu J."/>
            <person name="Ruan X."/>
            <person name="Zhao L."/>
            <person name="Wei J."/>
            <person name="Que T."/>
            <person name="Du C."/>
            <person name="Cheng J."/>
            <person name="Dai P."/>
            <person name="Han X."/>
            <person name="Huang E."/>
            <person name="Gao Y."/>
            <person name="Liu J."/>
            <person name="Shao H."/>
            <person name="Ye R."/>
            <person name="Li L."/>
            <person name="Wei W."/>
            <person name="Wang X."/>
            <person name="Wang C."/>
            <person name="Huo Q."/>
            <person name="Li W."/>
            <person name="Guo W."/>
            <person name="Chen H."/>
            <person name="Chen S."/>
            <person name="Zhou L."/>
            <person name="Zhou L."/>
            <person name="Ni X."/>
            <person name="Tian J."/>
            <person name="Zhou Y."/>
            <person name="Sheng Y."/>
            <person name="Liu T."/>
            <person name="Pan Y."/>
            <person name="Xia L."/>
            <person name="Li J."/>
            <person name="Zhao F."/>
            <person name="Cao W."/>
        </authorList>
    </citation>
    <scope>NUCLEOTIDE SEQUENCE</scope>
    <source>
        <strain evidence="2">Rsan-2018</strain>
        <tissue evidence="2">Larvae</tissue>
    </source>
</reference>
<dbReference type="Proteomes" id="UP000821837">
    <property type="component" value="Chromosome 1"/>
</dbReference>
<dbReference type="AlphaFoldDB" id="A0A9D4T6X3"/>
<keyword evidence="3" id="KW-1185">Reference proteome</keyword>
<gene>
    <name evidence="2" type="ORF">HPB52_005000</name>
</gene>
<proteinExistence type="predicted"/>
<accession>A0A9D4T6X3</accession>
<protein>
    <recommendedName>
        <fullName evidence="4">Endonuclease/exonuclease/phosphatase domain-containing protein</fullName>
    </recommendedName>
</protein>
<feature type="region of interest" description="Disordered" evidence="1">
    <location>
        <begin position="290"/>
        <end position="316"/>
    </location>
</feature>
<feature type="compositionally biased region" description="Pro residues" evidence="1">
    <location>
        <begin position="105"/>
        <end position="116"/>
    </location>
</feature>
<feature type="region of interest" description="Disordered" evidence="1">
    <location>
        <begin position="65"/>
        <end position="122"/>
    </location>
</feature>
<evidence type="ECO:0000313" key="2">
    <source>
        <dbReference type="EMBL" id="KAH7982429.1"/>
    </source>
</evidence>
<name>A0A9D4T6X3_RHISA</name>
<evidence type="ECO:0000313" key="3">
    <source>
        <dbReference type="Proteomes" id="UP000821837"/>
    </source>
</evidence>
<evidence type="ECO:0008006" key="4">
    <source>
        <dbReference type="Google" id="ProtNLM"/>
    </source>
</evidence>
<feature type="compositionally biased region" description="Basic and acidic residues" evidence="1">
    <location>
        <begin position="290"/>
        <end position="305"/>
    </location>
</feature>